<name>A0A2I4DD91_AUSLI</name>
<evidence type="ECO:0000256" key="2">
    <source>
        <dbReference type="ARBA" id="ARBA00022475"/>
    </source>
</evidence>
<keyword evidence="13" id="KW-1185">Reference proteome</keyword>
<dbReference type="GO" id="GO:0042102">
    <property type="term" value="P:positive regulation of T cell proliferation"/>
    <property type="evidence" value="ECO:0007669"/>
    <property type="project" value="TreeGrafter"/>
</dbReference>
<keyword evidence="9" id="KW-0325">Glycoprotein</keyword>
<feature type="chain" id="PRO_5014121544" evidence="11">
    <location>
        <begin position="30"/>
        <end position="168"/>
    </location>
</feature>
<dbReference type="GO" id="GO:0006955">
    <property type="term" value="P:immune response"/>
    <property type="evidence" value="ECO:0007669"/>
    <property type="project" value="TreeGrafter"/>
</dbReference>
<feature type="domain" description="Ig-like" evidence="12">
    <location>
        <begin position="13"/>
        <end position="133"/>
    </location>
</feature>
<evidence type="ECO:0000256" key="6">
    <source>
        <dbReference type="ARBA" id="ARBA00023136"/>
    </source>
</evidence>
<keyword evidence="2" id="KW-1003">Cell membrane</keyword>
<dbReference type="Pfam" id="PF07686">
    <property type="entry name" value="V-set"/>
    <property type="match status" value="1"/>
</dbReference>
<dbReference type="AlphaFoldDB" id="A0A2I4DD91"/>
<proteinExistence type="predicted"/>
<evidence type="ECO:0000313" key="13">
    <source>
        <dbReference type="Proteomes" id="UP000192220"/>
    </source>
</evidence>
<evidence type="ECO:0000256" key="11">
    <source>
        <dbReference type="SAM" id="SignalP"/>
    </source>
</evidence>
<dbReference type="OrthoDB" id="9898017at2759"/>
<keyword evidence="5" id="KW-1133">Transmembrane helix</keyword>
<keyword evidence="7" id="KW-1015">Disulfide bond</keyword>
<dbReference type="PROSITE" id="PS50835">
    <property type="entry name" value="IG_LIKE"/>
    <property type="match status" value="1"/>
</dbReference>
<keyword evidence="10" id="KW-0393">Immunoglobulin domain</keyword>
<dbReference type="FunFam" id="2.60.40.10:FF:000142">
    <property type="entry name" value="V-set domain-containing T-cell activation inhibitor 1"/>
    <property type="match status" value="1"/>
</dbReference>
<organism evidence="13 14">
    <name type="scientific">Austrofundulus limnaeus</name>
    <name type="common">Annual killifish</name>
    <dbReference type="NCBI Taxonomy" id="52670"/>
    <lineage>
        <taxon>Eukaryota</taxon>
        <taxon>Metazoa</taxon>
        <taxon>Chordata</taxon>
        <taxon>Craniata</taxon>
        <taxon>Vertebrata</taxon>
        <taxon>Euteleostomi</taxon>
        <taxon>Actinopterygii</taxon>
        <taxon>Neopterygii</taxon>
        <taxon>Teleostei</taxon>
        <taxon>Neoteleostei</taxon>
        <taxon>Acanthomorphata</taxon>
        <taxon>Ovalentaria</taxon>
        <taxon>Atherinomorphae</taxon>
        <taxon>Cyprinodontiformes</taxon>
        <taxon>Rivulidae</taxon>
        <taxon>Austrofundulus</taxon>
    </lineage>
</organism>
<dbReference type="GO" id="GO:0007166">
    <property type="term" value="P:cell surface receptor signaling pathway"/>
    <property type="evidence" value="ECO:0007669"/>
    <property type="project" value="TreeGrafter"/>
</dbReference>
<dbReference type="Proteomes" id="UP000192220">
    <property type="component" value="Unplaced"/>
</dbReference>
<dbReference type="RefSeq" id="XP_013890207.1">
    <property type="nucleotide sequence ID" value="XM_014034753.1"/>
</dbReference>
<reference evidence="14" key="1">
    <citation type="submission" date="2025-08" db="UniProtKB">
        <authorList>
            <consortium name="RefSeq"/>
        </authorList>
    </citation>
    <scope>IDENTIFICATION</scope>
</reference>
<evidence type="ECO:0000256" key="3">
    <source>
        <dbReference type="ARBA" id="ARBA00022692"/>
    </source>
</evidence>
<dbReference type="Gene3D" id="2.60.40.10">
    <property type="entry name" value="Immunoglobulins"/>
    <property type="match status" value="1"/>
</dbReference>
<dbReference type="GeneID" id="106537375"/>
<dbReference type="InterPro" id="IPR036179">
    <property type="entry name" value="Ig-like_dom_sf"/>
</dbReference>
<evidence type="ECO:0000256" key="10">
    <source>
        <dbReference type="ARBA" id="ARBA00023319"/>
    </source>
</evidence>
<dbReference type="PANTHER" id="PTHR25466:SF11">
    <property type="entry name" value="GALECTIN 17-RELATED"/>
    <property type="match status" value="1"/>
</dbReference>
<keyword evidence="3" id="KW-0812">Transmembrane</keyword>
<dbReference type="GO" id="GO:0009897">
    <property type="term" value="C:external side of plasma membrane"/>
    <property type="evidence" value="ECO:0007669"/>
    <property type="project" value="TreeGrafter"/>
</dbReference>
<evidence type="ECO:0000256" key="9">
    <source>
        <dbReference type="ARBA" id="ARBA00023180"/>
    </source>
</evidence>
<dbReference type="InterPro" id="IPR003599">
    <property type="entry name" value="Ig_sub"/>
</dbReference>
<dbReference type="PANTHER" id="PTHR25466">
    <property type="entry name" value="T-LYMPHOCYTE ACTIVATION ANTIGEN"/>
    <property type="match status" value="1"/>
</dbReference>
<dbReference type="SMART" id="SM00406">
    <property type="entry name" value="IGv"/>
    <property type="match status" value="1"/>
</dbReference>
<dbReference type="GO" id="GO:0031295">
    <property type="term" value="P:T cell costimulation"/>
    <property type="evidence" value="ECO:0007669"/>
    <property type="project" value="TreeGrafter"/>
</dbReference>
<evidence type="ECO:0000256" key="1">
    <source>
        <dbReference type="ARBA" id="ARBA00004251"/>
    </source>
</evidence>
<dbReference type="GO" id="GO:0042130">
    <property type="term" value="P:negative regulation of T cell proliferation"/>
    <property type="evidence" value="ECO:0007669"/>
    <property type="project" value="TreeGrafter"/>
</dbReference>
<dbReference type="SMART" id="SM00409">
    <property type="entry name" value="IG"/>
    <property type="match status" value="1"/>
</dbReference>
<dbReference type="InterPro" id="IPR051713">
    <property type="entry name" value="T-cell_Activation_Regulation"/>
</dbReference>
<keyword evidence="8" id="KW-0675">Receptor</keyword>
<protein>
    <submittedName>
        <fullName evidence="14">CD276 antigen homolog</fullName>
    </submittedName>
</protein>
<keyword evidence="4 11" id="KW-0732">Signal</keyword>
<evidence type="ECO:0000313" key="14">
    <source>
        <dbReference type="RefSeq" id="XP_013890207.1"/>
    </source>
</evidence>
<sequence>MLQRTMTDSFVRPQVLMLVLLFCWGSVHCHDTVKGATGEDVTLPCNFNQSLSQTNKVFWRGANDSIVLDIIGGKAKLENQDKKYKDRVSFLQDGYNNGNVSIIMKNLQSDDAGTYTCTLLPESDTKKVNLTVTDKRAIKTTTSPSDGAAGTKVLSVVLLSVLSLLLCF</sequence>
<dbReference type="InterPro" id="IPR013783">
    <property type="entry name" value="Ig-like_fold"/>
</dbReference>
<dbReference type="GO" id="GO:0071222">
    <property type="term" value="P:cellular response to lipopolysaccharide"/>
    <property type="evidence" value="ECO:0007669"/>
    <property type="project" value="TreeGrafter"/>
</dbReference>
<evidence type="ECO:0000256" key="7">
    <source>
        <dbReference type="ARBA" id="ARBA00023157"/>
    </source>
</evidence>
<dbReference type="KEGG" id="alim:106537375"/>
<comment type="subcellular location">
    <subcellularLocation>
        <location evidence="1">Cell membrane</location>
        <topology evidence="1">Single-pass type I membrane protein</topology>
    </subcellularLocation>
</comment>
<feature type="signal peptide" evidence="11">
    <location>
        <begin position="1"/>
        <end position="29"/>
    </location>
</feature>
<accession>A0A2I4DD91</accession>
<dbReference type="InterPro" id="IPR013106">
    <property type="entry name" value="Ig_V-set"/>
</dbReference>
<evidence type="ECO:0000259" key="12">
    <source>
        <dbReference type="PROSITE" id="PS50835"/>
    </source>
</evidence>
<evidence type="ECO:0000256" key="4">
    <source>
        <dbReference type="ARBA" id="ARBA00022729"/>
    </source>
</evidence>
<dbReference type="InParanoid" id="A0A2I4DD91"/>
<gene>
    <name evidence="14" type="primary">LOC106537375</name>
</gene>
<keyword evidence="6" id="KW-0472">Membrane</keyword>
<dbReference type="InterPro" id="IPR007110">
    <property type="entry name" value="Ig-like_dom"/>
</dbReference>
<dbReference type="SUPFAM" id="SSF48726">
    <property type="entry name" value="Immunoglobulin"/>
    <property type="match status" value="1"/>
</dbReference>
<evidence type="ECO:0000256" key="8">
    <source>
        <dbReference type="ARBA" id="ARBA00023170"/>
    </source>
</evidence>
<evidence type="ECO:0000256" key="5">
    <source>
        <dbReference type="ARBA" id="ARBA00022989"/>
    </source>
</evidence>